<dbReference type="Gene3D" id="3.50.50.60">
    <property type="entry name" value="FAD/NAD(P)-binding domain"/>
    <property type="match status" value="2"/>
</dbReference>
<dbReference type="GO" id="GO:0016705">
    <property type="term" value="F:oxidoreductase activity, acting on paired donors, with incorporation or reduction of molecular oxygen"/>
    <property type="evidence" value="ECO:0007669"/>
    <property type="project" value="InterPro"/>
</dbReference>
<dbReference type="NCBIfam" id="TIGR01988">
    <property type="entry name" value="Ubi-OHases"/>
    <property type="match status" value="1"/>
</dbReference>
<dbReference type="InterPro" id="IPR010971">
    <property type="entry name" value="UbiH/COQ6"/>
</dbReference>
<sequence length="590" mass="65097">MNLRIVNFWFSCSRAPRTDDIRILNFLVIAKRTEGRFKITKSNKQFLPASRVRAIAKVAEMFNRFRSKLFSACAGRAFTSLRHFCDKVQHYDIAIVGGGMVGSAVACAAGTSDLLTSQSVVLVDSAKSAPAPKLEPRSYSNFVCAISPRSVEFFKTMGVWQDIRSARAQEVTRMVVWEDCSDAYITFAEKNTPPDEKMPLAYIIENQVILQSLRKRISESSNVTVRNGVTVKSYNFPDNLSGPVELALDNGEVIRAQLLVAADGYNSSARDVMGVHVVRFSYGQKCIVANLKLLPQTDGDHTAYQRFVRSGTLALLPLSGDMSSLTWANDEQTADRLMEMTESDFADELNVALMERQNQSSFTNSALTCGNALWKMLPFGCQEEKVRNDLQPPTIVSVEKRATIPLQFVHATHYYSDRSVLVGDAAHRVHPLAGLGVNLGFGDAQVLAQVLEEAISVGDDIGTPTYLRKYQTTRQRERVTGRVLTVVGFKLGQQVAVREELLLGCGQSTSICCLTLSCFTVDFFVWTLEASPTCRFAKIIGCCCCRRRSSGRLATTASVDLNGRHCSTFLASAAPALKALPNALTFRQHL</sequence>
<dbReference type="GO" id="GO:0006744">
    <property type="term" value="P:ubiquinone biosynthetic process"/>
    <property type="evidence" value="ECO:0007669"/>
    <property type="project" value="InterPro"/>
</dbReference>
<protein>
    <submittedName>
        <fullName evidence="9">FAD-binding domain-containing protein</fullName>
    </submittedName>
</protein>
<evidence type="ECO:0000256" key="1">
    <source>
        <dbReference type="ARBA" id="ARBA00001974"/>
    </source>
</evidence>
<keyword evidence="3" id="KW-0285">Flavoprotein</keyword>
<dbReference type="GO" id="GO:0071949">
    <property type="term" value="F:FAD binding"/>
    <property type="evidence" value="ECO:0007669"/>
    <property type="project" value="InterPro"/>
</dbReference>
<dbReference type="InterPro" id="IPR036188">
    <property type="entry name" value="FAD/NAD-bd_sf"/>
</dbReference>
<accession>A0A5S6R641</accession>
<keyword evidence="4" id="KW-0274">FAD</keyword>
<keyword evidence="6" id="KW-0503">Monooxygenase</keyword>
<name>A0A5S6R641_TRIMR</name>
<evidence type="ECO:0000259" key="7">
    <source>
        <dbReference type="Pfam" id="PF01494"/>
    </source>
</evidence>
<dbReference type="SUPFAM" id="SSF51905">
    <property type="entry name" value="FAD/NAD(P)-binding domain"/>
    <property type="match status" value="1"/>
</dbReference>
<dbReference type="GO" id="GO:0004497">
    <property type="term" value="F:monooxygenase activity"/>
    <property type="evidence" value="ECO:0007669"/>
    <property type="project" value="UniProtKB-KW"/>
</dbReference>
<dbReference type="PANTHER" id="PTHR43876:SF7">
    <property type="entry name" value="UBIQUINONE BIOSYNTHESIS MONOOXYGENASE COQ6, MITOCHONDRIAL"/>
    <property type="match status" value="1"/>
</dbReference>
<dbReference type="PRINTS" id="PR00420">
    <property type="entry name" value="RNGMNOXGNASE"/>
</dbReference>
<feature type="domain" description="FAD-binding" evidence="7">
    <location>
        <begin position="91"/>
        <end position="354"/>
    </location>
</feature>
<evidence type="ECO:0000256" key="6">
    <source>
        <dbReference type="ARBA" id="ARBA00023033"/>
    </source>
</evidence>
<evidence type="ECO:0000256" key="2">
    <source>
        <dbReference type="ARBA" id="ARBA00005349"/>
    </source>
</evidence>
<dbReference type="WBParaSite" id="TMUE_3000014702.1">
    <property type="protein sequence ID" value="TMUE_3000014702.1"/>
    <property type="gene ID" value="WBGene00288505"/>
</dbReference>
<proteinExistence type="inferred from homology"/>
<dbReference type="AlphaFoldDB" id="A0A5S6R641"/>
<dbReference type="InterPro" id="IPR051205">
    <property type="entry name" value="UbiH/COQ6_monooxygenase"/>
</dbReference>
<feature type="domain" description="FAD-binding" evidence="7">
    <location>
        <begin position="396"/>
        <end position="474"/>
    </location>
</feature>
<dbReference type="Proteomes" id="UP000046395">
    <property type="component" value="Unassembled WGS sequence"/>
</dbReference>
<keyword evidence="8" id="KW-1185">Reference proteome</keyword>
<evidence type="ECO:0000256" key="3">
    <source>
        <dbReference type="ARBA" id="ARBA00022630"/>
    </source>
</evidence>
<dbReference type="GO" id="GO:0005739">
    <property type="term" value="C:mitochondrion"/>
    <property type="evidence" value="ECO:0007669"/>
    <property type="project" value="TreeGrafter"/>
</dbReference>
<comment type="cofactor">
    <cofactor evidence="1">
        <name>FAD</name>
        <dbReference type="ChEBI" id="CHEBI:57692"/>
    </cofactor>
</comment>
<dbReference type="InterPro" id="IPR002938">
    <property type="entry name" value="FAD-bd"/>
</dbReference>
<evidence type="ECO:0000313" key="8">
    <source>
        <dbReference type="Proteomes" id="UP000046395"/>
    </source>
</evidence>
<evidence type="ECO:0000256" key="5">
    <source>
        <dbReference type="ARBA" id="ARBA00023002"/>
    </source>
</evidence>
<dbReference type="PANTHER" id="PTHR43876">
    <property type="entry name" value="UBIQUINONE BIOSYNTHESIS MONOOXYGENASE COQ6, MITOCHONDRIAL"/>
    <property type="match status" value="1"/>
</dbReference>
<dbReference type="STRING" id="70415.A0A5S6R641"/>
<evidence type="ECO:0000313" key="9">
    <source>
        <dbReference type="WBParaSite" id="TMUE_3000014702.1"/>
    </source>
</evidence>
<reference evidence="9" key="1">
    <citation type="submission" date="2019-12" db="UniProtKB">
        <authorList>
            <consortium name="WormBaseParasite"/>
        </authorList>
    </citation>
    <scope>IDENTIFICATION</scope>
</reference>
<organism evidence="8 9">
    <name type="scientific">Trichuris muris</name>
    <name type="common">Mouse whipworm</name>
    <dbReference type="NCBI Taxonomy" id="70415"/>
    <lineage>
        <taxon>Eukaryota</taxon>
        <taxon>Metazoa</taxon>
        <taxon>Ecdysozoa</taxon>
        <taxon>Nematoda</taxon>
        <taxon>Enoplea</taxon>
        <taxon>Dorylaimia</taxon>
        <taxon>Trichinellida</taxon>
        <taxon>Trichuridae</taxon>
        <taxon>Trichuris</taxon>
    </lineage>
</organism>
<dbReference type="Pfam" id="PF01494">
    <property type="entry name" value="FAD_binding_3"/>
    <property type="match status" value="2"/>
</dbReference>
<evidence type="ECO:0000256" key="4">
    <source>
        <dbReference type="ARBA" id="ARBA00022827"/>
    </source>
</evidence>
<keyword evidence="5" id="KW-0560">Oxidoreductase</keyword>
<comment type="similarity">
    <text evidence="2">Belongs to the UbiH/COQ6 family.</text>
</comment>